<dbReference type="Proteomes" id="UP000178302">
    <property type="component" value="Unassembled WGS sequence"/>
</dbReference>
<keyword evidence="1" id="KW-0808">Transferase</keyword>
<evidence type="ECO:0000259" key="2">
    <source>
        <dbReference type="Pfam" id="PF00534"/>
    </source>
</evidence>
<dbReference type="PANTHER" id="PTHR46401">
    <property type="entry name" value="GLYCOSYLTRANSFERASE WBBK-RELATED"/>
    <property type="match status" value="1"/>
</dbReference>
<organism evidence="3 4">
    <name type="scientific">Candidatus Tagabacteria bacterium RIFCSPLOWO2_01_FULL_39_11</name>
    <dbReference type="NCBI Taxonomy" id="1802295"/>
    <lineage>
        <taxon>Bacteria</taxon>
        <taxon>Candidatus Tagaibacteriota</taxon>
    </lineage>
</organism>
<proteinExistence type="predicted"/>
<sequence length="365" mass="41736">MKIGIIVEPYEEKNASGIALCILNQTKHFLMLDKDNEYLIYTSSPFKKERLSANAKNILIPRSFFGKNLWFLKNAYFNKILIPDILIFNMPLLPLILPERVKTVPIFYEVVSEFGSGVREKILNIFWGFLAGFALKRAPLIITPSYASKDDLCGFYKINPDKVKTIHLGFQNPDEFKGIALDSEKNHVPYFLFIGKAKFKKNIHGIVNGFIKFKKKFNTNHKLIFIGSYGGKYYEEILKNLRASSLEEEVIFKGYIYDDFYAVFKNAESLVFPSFREGFGMPIIEAMYLGVPVITSNVSSMPEVAGGAALLVDPRNPEEIAEAMAKIAFDRGLREDLISRGIERAKQFSWQDHASQFLKYLELRN</sequence>
<dbReference type="GO" id="GO:0016757">
    <property type="term" value="F:glycosyltransferase activity"/>
    <property type="evidence" value="ECO:0007669"/>
    <property type="project" value="InterPro"/>
</dbReference>
<comment type="caution">
    <text evidence="3">The sequence shown here is derived from an EMBL/GenBank/DDBJ whole genome shotgun (WGS) entry which is preliminary data.</text>
</comment>
<protein>
    <recommendedName>
        <fullName evidence="2">Glycosyl transferase family 1 domain-containing protein</fullName>
    </recommendedName>
</protein>
<evidence type="ECO:0000313" key="3">
    <source>
        <dbReference type="EMBL" id="OHA14712.1"/>
    </source>
</evidence>
<feature type="domain" description="Glycosyl transferase family 1" evidence="2">
    <location>
        <begin position="187"/>
        <end position="343"/>
    </location>
</feature>
<evidence type="ECO:0000256" key="1">
    <source>
        <dbReference type="ARBA" id="ARBA00022679"/>
    </source>
</evidence>
<dbReference type="CDD" id="cd03809">
    <property type="entry name" value="GT4_MtfB-like"/>
    <property type="match status" value="1"/>
</dbReference>
<dbReference type="SUPFAM" id="SSF53756">
    <property type="entry name" value="UDP-Glycosyltransferase/glycogen phosphorylase"/>
    <property type="match status" value="1"/>
</dbReference>
<evidence type="ECO:0000313" key="4">
    <source>
        <dbReference type="Proteomes" id="UP000178302"/>
    </source>
</evidence>
<accession>A0A1G2LV16</accession>
<dbReference type="AlphaFoldDB" id="A0A1G2LV16"/>
<reference evidence="3 4" key="1">
    <citation type="journal article" date="2016" name="Nat. Commun.">
        <title>Thousands of microbial genomes shed light on interconnected biogeochemical processes in an aquifer system.</title>
        <authorList>
            <person name="Anantharaman K."/>
            <person name="Brown C.T."/>
            <person name="Hug L.A."/>
            <person name="Sharon I."/>
            <person name="Castelle C.J."/>
            <person name="Probst A.J."/>
            <person name="Thomas B.C."/>
            <person name="Singh A."/>
            <person name="Wilkins M.J."/>
            <person name="Karaoz U."/>
            <person name="Brodie E.L."/>
            <person name="Williams K.H."/>
            <person name="Hubbard S.S."/>
            <person name="Banfield J.F."/>
        </authorList>
    </citation>
    <scope>NUCLEOTIDE SEQUENCE [LARGE SCALE GENOMIC DNA]</scope>
</reference>
<dbReference type="Pfam" id="PF00534">
    <property type="entry name" value="Glycos_transf_1"/>
    <property type="match status" value="1"/>
</dbReference>
<dbReference type="InterPro" id="IPR001296">
    <property type="entry name" value="Glyco_trans_1"/>
</dbReference>
<dbReference type="Gene3D" id="3.40.50.2000">
    <property type="entry name" value="Glycogen Phosphorylase B"/>
    <property type="match status" value="2"/>
</dbReference>
<gene>
    <name evidence="3" type="ORF">A2909_00070</name>
</gene>
<name>A0A1G2LV16_9BACT</name>
<dbReference type="PANTHER" id="PTHR46401:SF2">
    <property type="entry name" value="GLYCOSYLTRANSFERASE WBBK-RELATED"/>
    <property type="match status" value="1"/>
</dbReference>
<dbReference type="EMBL" id="MHQZ01000005">
    <property type="protein sequence ID" value="OHA14712.1"/>
    <property type="molecule type" value="Genomic_DNA"/>
</dbReference>